<keyword evidence="1 2" id="KW-0238">DNA-binding</keyword>
<protein>
    <submittedName>
        <fullName evidence="5">TetR/AcrR family transcriptional regulator</fullName>
    </submittedName>
</protein>
<dbReference type="InterPro" id="IPR001647">
    <property type="entry name" value="HTH_TetR"/>
</dbReference>
<feature type="DNA-binding region" description="H-T-H motif" evidence="2">
    <location>
        <begin position="49"/>
        <end position="68"/>
    </location>
</feature>
<evidence type="ECO:0000256" key="3">
    <source>
        <dbReference type="SAM" id="MobiDB-lite"/>
    </source>
</evidence>
<evidence type="ECO:0000259" key="4">
    <source>
        <dbReference type="PROSITE" id="PS50977"/>
    </source>
</evidence>
<feature type="region of interest" description="Disordered" evidence="3">
    <location>
        <begin position="1"/>
        <end position="24"/>
    </location>
</feature>
<sequence>MAMSRAGSEIEDRPRWHGSTAGERSAQRRRRLLDAGFRLLGGEGAAAVSVRAVARNSGLSPRYFYESFADRDALLLAVWDDQYANVAARVEAAIAEAPPDFPARMRAALDAAAAWLEEDPMRSRTMLLETIAEARLRMHARRRLPELVLQTAMASVGGQALDGVTPKKLSVTVTAASGAIVNLFLEWASDGLDVTRRELVDSVLEVVSAIMATALTNA</sequence>
<accession>A0A558CRY1</accession>
<evidence type="ECO:0000313" key="6">
    <source>
        <dbReference type="Proteomes" id="UP000320011"/>
    </source>
</evidence>
<feature type="domain" description="HTH tetR-type" evidence="4">
    <location>
        <begin position="26"/>
        <end position="86"/>
    </location>
</feature>
<organism evidence="5 6">
    <name type="scientific">Amycolatopsis rhizosphaerae</name>
    <dbReference type="NCBI Taxonomy" id="2053003"/>
    <lineage>
        <taxon>Bacteria</taxon>
        <taxon>Bacillati</taxon>
        <taxon>Actinomycetota</taxon>
        <taxon>Actinomycetes</taxon>
        <taxon>Pseudonocardiales</taxon>
        <taxon>Pseudonocardiaceae</taxon>
        <taxon>Amycolatopsis</taxon>
    </lineage>
</organism>
<name>A0A558CRY1_9PSEU</name>
<dbReference type="PANTHER" id="PTHR30055:SF209">
    <property type="entry name" value="POSSIBLE TRANSCRIPTIONAL REGULATORY PROTEIN (PROBABLY TETR-FAMILY)"/>
    <property type="match status" value="1"/>
</dbReference>
<evidence type="ECO:0000256" key="1">
    <source>
        <dbReference type="ARBA" id="ARBA00023125"/>
    </source>
</evidence>
<dbReference type="SUPFAM" id="SSF46689">
    <property type="entry name" value="Homeodomain-like"/>
    <property type="match status" value="1"/>
</dbReference>
<dbReference type="Proteomes" id="UP000320011">
    <property type="component" value="Unassembled WGS sequence"/>
</dbReference>
<dbReference type="Pfam" id="PF00440">
    <property type="entry name" value="TetR_N"/>
    <property type="match status" value="1"/>
</dbReference>
<dbReference type="OrthoDB" id="3783612at2"/>
<dbReference type="GO" id="GO:0003700">
    <property type="term" value="F:DNA-binding transcription factor activity"/>
    <property type="evidence" value="ECO:0007669"/>
    <property type="project" value="TreeGrafter"/>
</dbReference>
<dbReference type="PANTHER" id="PTHR30055">
    <property type="entry name" value="HTH-TYPE TRANSCRIPTIONAL REGULATOR RUTR"/>
    <property type="match status" value="1"/>
</dbReference>
<dbReference type="AlphaFoldDB" id="A0A558CRY1"/>
<reference evidence="5 6" key="1">
    <citation type="submission" date="2019-07" db="EMBL/GenBank/DDBJ databases">
        <authorList>
            <person name="Duangmal K."/>
            <person name="Teo W.F.A."/>
        </authorList>
    </citation>
    <scope>NUCLEOTIDE SEQUENCE [LARGE SCALE GENOMIC DNA]</scope>
    <source>
        <strain evidence="5 6">TBRC 6029</strain>
    </source>
</reference>
<proteinExistence type="predicted"/>
<reference evidence="5 6" key="2">
    <citation type="submission" date="2019-08" db="EMBL/GenBank/DDBJ databases">
        <title>Amycolatopsis acidicola sp. nov., isolated from peat swamp forest soil.</title>
        <authorList>
            <person name="Srisuk N."/>
        </authorList>
    </citation>
    <scope>NUCLEOTIDE SEQUENCE [LARGE SCALE GENOMIC DNA]</scope>
    <source>
        <strain evidence="5 6">TBRC 6029</strain>
    </source>
</reference>
<comment type="caution">
    <text evidence="5">The sequence shown here is derived from an EMBL/GenBank/DDBJ whole genome shotgun (WGS) entry which is preliminary data.</text>
</comment>
<dbReference type="Gene3D" id="1.10.357.10">
    <property type="entry name" value="Tetracycline Repressor, domain 2"/>
    <property type="match status" value="1"/>
</dbReference>
<dbReference type="GO" id="GO:0000976">
    <property type="term" value="F:transcription cis-regulatory region binding"/>
    <property type="evidence" value="ECO:0007669"/>
    <property type="project" value="TreeGrafter"/>
</dbReference>
<dbReference type="InterPro" id="IPR050109">
    <property type="entry name" value="HTH-type_TetR-like_transc_reg"/>
</dbReference>
<keyword evidence="6" id="KW-1185">Reference proteome</keyword>
<dbReference type="InterPro" id="IPR009057">
    <property type="entry name" value="Homeodomain-like_sf"/>
</dbReference>
<gene>
    <name evidence="5" type="ORF">FNH05_14620</name>
</gene>
<dbReference type="Gene3D" id="1.10.10.60">
    <property type="entry name" value="Homeodomain-like"/>
    <property type="match status" value="1"/>
</dbReference>
<evidence type="ECO:0000313" key="5">
    <source>
        <dbReference type="EMBL" id="TVT51534.1"/>
    </source>
</evidence>
<evidence type="ECO:0000256" key="2">
    <source>
        <dbReference type="PROSITE-ProRule" id="PRU00335"/>
    </source>
</evidence>
<dbReference type="PROSITE" id="PS50977">
    <property type="entry name" value="HTH_TETR_2"/>
    <property type="match status" value="1"/>
</dbReference>
<dbReference type="EMBL" id="VJWX01000122">
    <property type="protein sequence ID" value="TVT51534.1"/>
    <property type="molecule type" value="Genomic_DNA"/>
</dbReference>